<dbReference type="AlphaFoldDB" id="N1WCR0"/>
<proteinExistence type="predicted"/>
<comment type="caution">
    <text evidence="1">The sequence shown here is derived from an EMBL/GenBank/DDBJ whole genome shotgun (WGS) entry which is preliminary data.</text>
</comment>
<evidence type="ECO:0000313" key="2">
    <source>
        <dbReference type="Proteomes" id="UP000012227"/>
    </source>
</evidence>
<dbReference type="EMBL" id="AOGY02000016">
    <property type="protein sequence ID" value="EMY71210.1"/>
    <property type="molecule type" value="Genomic_DNA"/>
</dbReference>
<dbReference type="STRING" id="1218591.LEP1GSC199_0621"/>
<name>N1WCR0_9LEPT</name>
<evidence type="ECO:0000313" key="1">
    <source>
        <dbReference type="EMBL" id="EMY71210.1"/>
    </source>
</evidence>
<sequence>MQGGEKWKKIPLYGLSDKNQFKAFSFEDLYAHKTLSIEELFNKSLEEYLKYTNYNKIEDVVAILSDIGIDKSIFEALFPDLLKLFLRRHNIVHRADRKGTLDNLTTDLTPISDWEVNQWLNTVENFGKLLLDELQ</sequence>
<reference evidence="1 2" key="1">
    <citation type="submission" date="2013-03" db="EMBL/GenBank/DDBJ databases">
        <authorList>
            <person name="Harkins D.M."/>
            <person name="Durkin A.S."/>
            <person name="Brinkac L.M."/>
            <person name="Haft D.H."/>
            <person name="Selengut J.D."/>
            <person name="Sanka R."/>
            <person name="DePew J."/>
            <person name="Purushe J."/>
            <person name="Galloway R.L."/>
            <person name="Vinetz J.M."/>
            <person name="Sutton G.G."/>
            <person name="Nierman W.C."/>
            <person name="Fouts D.E."/>
        </authorList>
    </citation>
    <scope>NUCLEOTIDE SEQUENCE [LARGE SCALE GENOMIC DNA]</scope>
    <source>
        <strain evidence="1 2">Waz Holland</strain>
    </source>
</reference>
<organism evidence="1 2">
    <name type="scientific">Leptospira vanthielii serovar Holland str. Waz Holland = ATCC 700522</name>
    <dbReference type="NCBI Taxonomy" id="1218591"/>
    <lineage>
        <taxon>Bacteria</taxon>
        <taxon>Pseudomonadati</taxon>
        <taxon>Spirochaetota</taxon>
        <taxon>Spirochaetia</taxon>
        <taxon>Leptospirales</taxon>
        <taxon>Leptospiraceae</taxon>
        <taxon>Leptospira</taxon>
    </lineage>
</organism>
<gene>
    <name evidence="1" type="ORF">LEP1GSC199_0621</name>
</gene>
<protein>
    <submittedName>
        <fullName evidence="1">Uncharacterized protein</fullName>
    </submittedName>
</protein>
<dbReference type="Proteomes" id="UP000012227">
    <property type="component" value="Unassembled WGS sequence"/>
</dbReference>
<accession>N1WCR0</accession>